<keyword evidence="6 8" id="KW-0472">Membrane</keyword>
<feature type="compositionally biased region" description="Basic and acidic residues" evidence="7">
    <location>
        <begin position="570"/>
        <end position="579"/>
    </location>
</feature>
<evidence type="ECO:0000256" key="3">
    <source>
        <dbReference type="ARBA" id="ARBA00022448"/>
    </source>
</evidence>
<dbReference type="InterPro" id="IPR036777">
    <property type="entry name" value="Channel_Tsx-like_sf"/>
</dbReference>
<dbReference type="GO" id="GO:0042907">
    <property type="term" value="F:xanthine transmembrane transporter activity"/>
    <property type="evidence" value="ECO:0007669"/>
    <property type="project" value="TreeGrafter"/>
</dbReference>
<name>A0A1I7Y4M3_9BILA</name>
<evidence type="ECO:0000256" key="4">
    <source>
        <dbReference type="ARBA" id="ARBA00022692"/>
    </source>
</evidence>
<dbReference type="GO" id="GO:0005886">
    <property type="term" value="C:plasma membrane"/>
    <property type="evidence" value="ECO:0007669"/>
    <property type="project" value="TreeGrafter"/>
</dbReference>
<proteinExistence type="inferred from homology"/>
<comment type="subcellular location">
    <subcellularLocation>
        <location evidence="1">Membrane</location>
        <topology evidence="1">Multi-pass membrane protein</topology>
    </subcellularLocation>
</comment>
<feature type="transmembrane region" description="Helical" evidence="8">
    <location>
        <begin position="34"/>
        <end position="53"/>
    </location>
</feature>
<evidence type="ECO:0000256" key="8">
    <source>
        <dbReference type="SAM" id="Phobius"/>
    </source>
</evidence>
<evidence type="ECO:0000313" key="9">
    <source>
        <dbReference type="Proteomes" id="UP000095287"/>
    </source>
</evidence>
<evidence type="ECO:0000313" key="10">
    <source>
        <dbReference type="WBParaSite" id="L893_g12691.t1"/>
    </source>
</evidence>
<keyword evidence="4 8" id="KW-0812">Transmembrane</keyword>
<feature type="transmembrane region" description="Helical" evidence="8">
    <location>
        <begin position="99"/>
        <end position="116"/>
    </location>
</feature>
<dbReference type="Proteomes" id="UP000095287">
    <property type="component" value="Unplaced"/>
</dbReference>
<feature type="transmembrane region" description="Helical" evidence="8">
    <location>
        <begin position="60"/>
        <end position="79"/>
    </location>
</feature>
<organism evidence="9 10">
    <name type="scientific">Steinernema glaseri</name>
    <dbReference type="NCBI Taxonomy" id="37863"/>
    <lineage>
        <taxon>Eukaryota</taxon>
        <taxon>Metazoa</taxon>
        <taxon>Ecdysozoa</taxon>
        <taxon>Nematoda</taxon>
        <taxon>Chromadorea</taxon>
        <taxon>Rhabditida</taxon>
        <taxon>Tylenchina</taxon>
        <taxon>Panagrolaimomorpha</taxon>
        <taxon>Strongyloidoidea</taxon>
        <taxon>Steinernematidae</taxon>
        <taxon>Steinernema</taxon>
    </lineage>
</organism>
<feature type="transmembrane region" description="Helical" evidence="8">
    <location>
        <begin position="123"/>
        <end position="144"/>
    </location>
</feature>
<dbReference type="Gene3D" id="2.40.230.20">
    <property type="entry name" value="Nucleoside-specific channel-forming protein, Tsx-like"/>
    <property type="match status" value="1"/>
</dbReference>
<keyword evidence="3" id="KW-0813">Transport</keyword>
<feature type="transmembrane region" description="Helical" evidence="8">
    <location>
        <begin position="168"/>
        <end position="195"/>
    </location>
</feature>
<evidence type="ECO:0000256" key="6">
    <source>
        <dbReference type="ARBA" id="ARBA00023136"/>
    </source>
</evidence>
<dbReference type="AlphaFoldDB" id="A0A1I7Y4M3"/>
<evidence type="ECO:0000256" key="5">
    <source>
        <dbReference type="ARBA" id="ARBA00022989"/>
    </source>
</evidence>
<feature type="compositionally biased region" description="Low complexity" evidence="7">
    <location>
        <begin position="585"/>
        <end position="602"/>
    </location>
</feature>
<dbReference type="SUPFAM" id="SSF111364">
    <property type="entry name" value="Tsx-like channel"/>
    <property type="match status" value="1"/>
</dbReference>
<keyword evidence="5 8" id="KW-1133">Transmembrane helix</keyword>
<dbReference type="WBParaSite" id="L893_g12691.t1">
    <property type="protein sequence ID" value="L893_g12691.t1"/>
    <property type="gene ID" value="L893_g12691"/>
</dbReference>
<dbReference type="InterPro" id="IPR006043">
    <property type="entry name" value="NCS2"/>
</dbReference>
<evidence type="ECO:0000256" key="7">
    <source>
        <dbReference type="SAM" id="MobiDB-lite"/>
    </source>
</evidence>
<evidence type="ECO:0000256" key="1">
    <source>
        <dbReference type="ARBA" id="ARBA00004141"/>
    </source>
</evidence>
<dbReference type="PANTHER" id="PTHR42810:SF4">
    <property type="entry name" value="URIC ACID TRANSPORTER UACT"/>
    <property type="match status" value="1"/>
</dbReference>
<evidence type="ECO:0000256" key="2">
    <source>
        <dbReference type="ARBA" id="ARBA00008821"/>
    </source>
</evidence>
<accession>A0A1I7Y4M3</accession>
<keyword evidence="9" id="KW-1185">Reference proteome</keyword>
<dbReference type="PANTHER" id="PTHR42810">
    <property type="entry name" value="PURINE PERMEASE C1399.01C-RELATED"/>
    <property type="match status" value="1"/>
</dbReference>
<dbReference type="NCBIfam" id="NF037981">
    <property type="entry name" value="NCS2_1"/>
    <property type="match status" value="1"/>
</dbReference>
<feature type="transmembrane region" description="Helical" evidence="8">
    <location>
        <begin position="249"/>
        <end position="269"/>
    </location>
</feature>
<dbReference type="Pfam" id="PF00860">
    <property type="entry name" value="Xan_ur_permease"/>
    <property type="match status" value="2"/>
</dbReference>
<sequence>MSANPEVSTPAACDGVDERLPTGRLATLGLQHVMVMYAGAVAVPLIIGAALGLSKEQIAFLINADLLCCGVITIIQARGLDPATGMSIPNPEYGSLENLGIALMVLTVILLITKFARGFLANVAVLIGLLVGFFVSLAMGRITFEGLDQTSWFAIVTPFHFGVPTFSWALLGAAAVLSLIMVVIMVESLGMFLALGSICGRPTDREALVRGLRTDGLGTLVGGIMNTFPHSSFSQNVGLVSVTGVRSRWVCVMGGAFLIMLGLFPKMAFIVASIPNYVLGGAGIVITQYTEPMNDRTIQKHILSLTHVNGYSLGQNFFNLDILQSDRYDPSNGNGSNGATEFYATYRHQLSMGKVFDKDLGFGPVKDVAITAGFDLNTKNTAFAPRKRLLVLGPTFKFDGFANYAGPKGDDYAGISTKSEVLVRTSLMADVGKVAFDKKNTLWVGIGYEYWYNKFGNRYKADGSLKPELHLTVPVARRVVDGTQIINKTPHFGRQIALLLIHRLNVITGNLELVQHRYQLASLEFGLNFPGGTPAYAPTLLDPVKQQLAVIAIQIPIDSDRQWAAITQKETARPDRSMSAREWIGASSAHPGAAPAHPGGGP</sequence>
<comment type="similarity">
    <text evidence="2">Belongs to the nucleobase:cation symporter-2 (NCS2) (TC 2.A.40) family.</text>
</comment>
<protein>
    <submittedName>
        <fullName evidence="10">Sulfate_transp domain-containing protein</fullName>
    </submittedName>
</protein>
<feature type="region of interest" description="Disordered" evidence="7">
    <location>
        <begin position="570"/>
        <end position="602"/>
    </location>
</feature>
<reference evidence="10" key="1">
    <citation type="submission" date="2016-11" db="UniProtKB">
        <authorList>
            <consortium name="WormBaseParasite"/>
        </authorList>
    </citation>
    <scope>IDENTIFICATION</scope>
</reference>